<feature type="transmembrane region" description="Helical" evidence="12">
    <location>
        <begin position="216"/>
        <end position="238"/>
    </location>
</feature>
<evidence type="ECO:0000256" key="1">
    <source>
        <dbReference type="ARBA" id="ARBA00001947"/>
    </source>
</evidence>
<dbReference type="PANTHER" id="PTHR43221:SF1">
    <property type="entry name" value="PROTEASE HTPX"/>
    <property type="match status" value="1"/>
</dbReference>
<keyword evidence="5 12" id="KW-0812">Transmembrane</keyword>
<feature type="transmembrane region" description="Helical" evidence="12">
    <location>
        <begin position="134"/>
        <end position="160"/>
    </location>
</feature>
<feature type="transmembrane region" description="Helical" evidence="12">
    <location>
        <begin position="33"/>
        <end position="53"/>
    </location>
</feature>
<feature type="transmembrane region" description="Helical" evidence="12">
    <location>
        <begin position="181"/>
        <end position="204"/>
    </location>
</feature>
<reference evidence="14" key="1">
    <citation type="submission" date="2019-12" db="EMBL/GenBank/DDBJ databases">
        <authorList>
            <person name="Cremers G."/>
        </authorList>
    </citation>
    <scope>NUCLEOTIDE SEQUENCE</scope>
    <source>
        <strain evidence="14">Mbul1</strain>
    </source>
</reference>
<evidence type="ECO:0000256" key="7">
    <source>
        <dbReference type="ARBA" id="ARBA00022801"/>
    </source>
</evidence>
<evidence type="ECO:0000256" key="5">
    <source>
        <dbReference type="ARBA" id="ARBA00022692"/>
    </source>
</evidence>
<evidence type="ECO:0000256" key="10">
    <source>
        <dbReference type="ARBA" id="ARBA00023049"/>
    </source>
</evidence>
<evidence type="ECO:0000256" key="11">
    <source>
        <dbReference type="ARBA" id="ARBA00023136"/>
    </source>
</evidence>
<evidence type="ECO:0000256" key="4">
    <source>
        <dbReference type="ARBA" id="ARBA00022670"/>
    </source>
</evidence>
<evidence type="ECO:0000259" key="13">
    <source>
        <dbReference type="Pfam" id="PF01435"/>
    </source>
</evidence>
<dbReference type="GO" id="GO:0005886">
    <property type="term" value="C:plasma membrane"/>
    <property type="evidence" value="ECO:0007669"/>
    <property type="project" value="UniProtKB-SubCell"/>
</dbReference>
<evidence type="ECO:0000256" key="12">
    <source>
        <dbReference type="SAM" id="Phobius"/>
    </source>
</evidence>
<protein>
    <submittedName>
        <fullName evidence="14">Protease HtpX</fullName>
        <ecNumber evidence="14">3.4.24.-</ecNumber>
    </submittedName>
</protein>
<comment type="cofactor">
    <cofactor evidence="1">
        <name>Zn(2+)</name>
        <dbReference type="ChEBI" id="CHEBI:29105"/>
    </cofactor>
</comment>
<dbReference type="CDD" id="cd07328">
    <property type="entry name" value="M48_Ste24p_like"/>
    <property type="match status" value="1"/>
</dbReference>
<dbReference type="EC" id="3.4.24.-" evidence="14"/>
<dbReference type="AlphaFoldDB" id="A0A679IPG9"/>
<feature type="transmembrane region" description="Helical" evidence="12">
    <location>
        <begin position="569"/>
        <end position="589"/>
    </location>
</feature>
<feature type="domain" description="Peptidase M48" evidence="13">
    <location>
        <begin position="322"/>
        <end position="491"/>
    </location>
</feature>
<dbReference type="InterPro" id="IPR050083">
    <property type="entry name" value="HtpX_protease"/>
</dbReference>
<evidence type="ECO:0000256" key="2">
    <source>
        <dbReference type="ARBA" id="ARBA00004651"/>
    </source>
</evidence>
<dbReference type="GO" id="GO:0046872">
    <property type="term" value="F:metal ion binding"/>
    <property type="evidence" value="ECO:0007669"/>
    <property type="project" value="UniProtKB-KW"/>
</dbReference>
<keyword evidence="3" id="KW-1003">Cell membrane</keyword>
<organism evidence="14">
    <name type="scientific">Methylobacterium bullatum</name>
    <dbReference type="NCBI Taxonomy" id="570505"/>
    <lineage>
        <taxon>Bacteria</taxon>
        <taxon>Pseudomonadati</taxon>
        <taxon>Pseudomonadota</taxon>
        <taxon>Alphaproteobacteria</taxon>
        <taxon>Hyphomicrobiales</taxon>
        <taxon>Methylobacteriaceae</taxon>
        <taxon>Methylobacterium</taxon>
    </lineage>
</organism>
<comment type="subcellular location">
    <subcellularLocation>
        <location evidence="2">Cell membrane</location>
        <topology evidence="2">Multi-pass membrane protein</topology>
    </subcellularLocation>
</comment>
<evidence type="ECO:0000256" key="6">
    <source>
        <dbReference type="ARBA" id="ARBA00022723"/>
    </source>
</evidence>
<evidence type="ECO:0000256" key="3">
    <source>
        <dbReference type="ARBA" id="ARBA00022475"/>
    </source>
</evidence>
<dbReference type="Pfam" id="PF01435">
    <property type="entry name" value="Peptidase_M48"/>
    <property type="match status" value="1"/>
</dbReference>
<accession>A0A679IPG9</accession>
<sequence length="742" mass="78265">MAYANARLREDASREAGIADATITRAPSRLRSLAGLVAATVLLPLAVMLLGVWEQERAAADWADLDAERLHLTRIVQDLEAREPRDGRIDFRMQFRRNGQTYGGPLALVQARAARDEAATLTLLMDWRRTLPPVVIAAGGIAAALSILVLLAGAVLGWIGRASRDVLVGGFSLVRRLLPPILAIQVLLTAGGFVAAVIFEAGILARPGLGSGEIKLLMIAAVAGGAVLVTAGATVLGLRRALAAFEPDPLPILGRTVSPAEAPGLWRLTEGLAERLGALKPDSVVVGLTGGFFVSAGPAVVEPGGERLTGRILYLPLPYLALMRGDEVAAIIGHELAHYAGGDTAYSQRFLPIYAGVGRSLDAVAEGHAGSFGLLTPSLRLGAFVMERFHLAVRHWSRAREFAADAAGAGPTSPDAAARALLRTGAVQPCIAEMLDAAAETPGSAPADLVAAILDHVIARGLDDPATHLEAEQPHPTDTHPPTRERIAALGRTLDAELLAASAIVPPPHALGQLAAYFADPAGLCRTATADFRGAVEEHDAAVRAHLEATAAAIGTEERVLRENSRPGAIVLAVTGLLFASFALGLVTLGFPGLSAWEARLVAWVALACGAALAGFGLFRLWRGERTTMILRPEALVIPGLDRPIPWDDMADLDMTLQQTGIVTRLLLPPEAPFPQLVPGGRKIRLDPKRRIVTIRAGLPRKMTLQDFADLIGRYRHAAEARRVLAEAGSCPARSTPDARAT</sequence>
<gene>
    <name evidence="14" type="primary">htpX</name>
    <name evidence="14" type="ORF">MBUL_01393</name>
</gene>
<keyword evidence="11 12" id="KW-0472">Membrane</keyword>
<keyword evidence="7 14" id="KW-0378">Hydrolase</keyword>
<keyword evidence="9 12" id="KW-1133">Transmembrane helix</keyword>
<evidence type="ECO:0000313" key="14">
    <source>
        <dbReference type="EMBL" id="CAA2101864.1"/>
    </source>
</evidence>
<dbReference type="GO" id="GO:0006508">
    <property type="term" value="P:proteolysis"/>
    <property type="evidence" value="ECO:0007669"/>
    <property type="project" value="UniProtKB-KW"/>
</dbReference>
<keyword evidence="4 14" id="KW-0645">Protease</keyword>
<evidence type="ECO:0000256" key="8">
    <source>
        <dbReference type="ARBA" id="ARBA00022833"/>
    </source>
</evidence>
<keyword evidence="10" id="KW-0482">Metalloprotease</keyword>
<evidence type="ECO:0000256" key="9">
    <source>
        <dbReference type="ARBA" id="ARBA00022989"/>
    </source>
</evidence>
<dbReference type="EMBL" id="LR743504">
    <property type="protein sequence ID" value="CAA2101864.1"/>
    <property type="molecule type" value="Genomic_DNA"/>
</dbReference>
<keyword evidence="8" id="KW-0862">Zinc</keyword>
<dbReference type="PANTHER" id="PTHR43221">
    <property type="entry name" value="PROTEASE HTPX"/>
    <property type="match status" value="1"/>
</dbReference>
<name>A0A679IPG9_9HYPH</name>
<keyword evidence="6" id="KW-0479">Metal-binding</keyword>
<feature type="transmembrane region" description="Helical" evidence="12">
    <location>
        <begin position="601"/>
        <end position="622"/>
    </location>
</feature>
<proteinExistence type="predicted"/>
<dbReference type="GO" id="GO:0004222">
    <property type="term" value="F:metalloendopeptidase activity"/>
    <property type="evidence" value="ECO:0007669"/>
    <property type="project" value="InterPro"/>
</dbReference>
<dbReference type="InterPro" id="IPR001915">
    <property type="entry name" value="Peptidase_M48"/>
</dbReference>